<dbReference type="GO" id="GO:0003994">
    <property type="term" value="F:aconitate hydratase activity"/>
    <property type="evidence" value="ECO:0007669"/>
    <property type="project" value="UniProtKB-EC"/>
</dbReference>
<keyword evidence="10" id="KW-1185">Reference proteome</keyword>
<feature type="domain" description="Aconitase A/isopropylmalate dehydratase small subunit swivel" evidence="8">
    <location>
        <begin position="509"/>
        <end position="575"/>
    </location>
</feature>
<dbReference type="InterPro" id="IPR006250">
    <property type="entry name" value="Aconitase_put"/>
</dbReference>
<keyword evidence="4" id="KW-0479">Metal-binding</keyword>
<name>A0A934HZJ7_9CLOT</name>
<dbReference type="InterPro" id="IPR001030">
    <property type="entry name" value="Acoase/IPM_deHydtase_lsu_aba"/>
</dbReference>
<dbReference type="InterPro" id="IPR015928">
    <property type="entry name" value="Aconitase/3IPM_dehydase_swvl"/>
</dbReference>
<dbReference type="InterPro" id="IPR015931">
    <property type="entry name" value="Acnase/IPM_dHydase_lsu_aba_1/3"/>
</dbReference>
<sequence length="640" mass="69045">MGLNVAQKIIKGHLVKGEMIAGKEIAIKIDQTLTQDSTGTMAYLQFEALGIDKVKTKRSVAYIDHNVLQSGPENADDHLYIQTVAKKHGIYFSKPGNGICHQVNLERFGVPGDTLLGSDSHTPTGGGIGMLAMGAGGLDVAVAMGGGEYYISMPKIVKVNLIGELRDWVSAKDIILELLGRLTVKGGVGKVFEYSGDGIKTLSVPQRATITNMGAELGATTSLFPSDEVTYEFLKAQDREKDFIELKADEDAVYDEEVTIDLSELEPLVACPHSPDNVASAASLKDIKVDQVCIGSCTNSSYADMMRVAKILEGKTVNEKVSLVIAPGSKQVLNMLAKNGALATMIDAGARILESACGFCIGMGQSPATNGVSLRTSNRNFEGRSGTTSANVYLVSPEIAAVSALKGYIADPRELGEAFDIEMPKEFIINDNLILPPAVEGEDVEVVRGPNIKPFPKAKALESIVEGKVLTKVHDNITTDHIMPSNAKLLPYRSNVPYLSEYCLTPCDKDFPSKAKQYGGGFIVGGDNYGQGSSREHAALAPLYLGVKAVLAKSFARIHMANLINNGIMPLIFENEEDYNKIDTMDELLIEDTIDQVDKGIIIVKNNSKNEEYRMLLNVTDKQKKMIKVGGLLNLVKASH</sequence>
<comment type="cofactor">
    <cofactor evidence="1">
        <name>[4Fe-4S] cluster</name>
        <dbReference type="ChEBI" id="CHEBI:49883"/>
    </cofactor>
</comment>
<dbReference type="PANTHER" id="PTHR43160:SF3">
    <property type="entry name" value="ACONITATE HYDRATASE, MITOCHONDRIAL"/>
    <property type="match status" value="1"/>
</dbReference>
<gene>
    <name evidence="9" type="ORF">I6U51_15510</name>
</gene>
<dbReference type="GO" id="GO:0006099">
    <property type="term" value="P:tricarboxylic acid cycle"/>
    <property type="evidence" value="ECO:0007669"/>
    <property type="project" value="TreeGrafter"/>
</dbReference>
<dbReference type="Pfam" id="PF00330">
    <property type="entry name" value="Aconitase"/>
    <property type="match status" value="1"/>
</dbReference>
<dbReference type="InterPro" id="IPR000573">
    <property type="entry name" value="AconitaseA/IPMdHydase_ssu_swvl"/>
</dbReference>
<proteinExistence type="inferred from homology"/>
<comment type="similarity">
    <text evidence="2">Belongs to the aconitase/IPM isomerase family.</text>
</comment>
<comment type="caution">
    <text evidence="9">The sequence shown here is derived from an EMBL/GenBank/DDBJ whole genome shotgun (WGS) entry which is preliminary data.</text>
</comment>
<accession>A0A934HZJ7</accession>
<evidence type="ECO:0000256" key="4">
    <source>
        <dbReference type="ARBA" id="ARBA00022723"/>
    </source>
</evidence>
<dbReference type="Pfam" id="PF00694">
    <property type="entry name" value="Aconitase_C"/>
    <property type="match status" value="1"/>
</dbReference>
<organism evidence="9 10">
    <name type="scientific">Clostridium aciditolerans</name>
    <dbReference type="NCBI Taxonomy" id="339861"/>
    <lineage>
        <taxon>Bacteria</taxon>
        <taxon>Bacillati</taxon>
        <taxon>Bacillota</taxon>
        <taxon>Clostridia</taxon>
        <taxon>Eubacteriales</taxon>
        <taxon>Clostridiaceae</taxon>
        <taxon>Clostridium</taxon>
    </lineage>
</organism>
<evidence type="ECO:0000313" key="10">
    <source>
        <dbReference type="Proteomes" id="UP000622687"/>
    </source>
</evidence>
<keyword evidence="5" id="KW-0408">Iron</keyword>
<dbReference type="SUPFAM" id="SSF52016">
    <property type="entry name" value="LeuD/IlvD-like"/>
    <property type="match status" value="1"/>
</dbReference>
<dbReference type="Proteomes" id="UP000622687">
    <property type="component" value="Unassembled WGS sequence"/>
</dbReference>
<dbReference type="EC" id="4.2.1.3" evidence="9"/>
<dbReference type="GO" id="GO:0046872">
    <property type="term" value="F:metal ion binding"/>
    <property type="evidence" value="ECO:0007669"/>
    <property type="project" value="UniProtKB-KW"/>
</dbReference>
<keyword evidence="9" id="KW-0456">Lyase</keyword>
<evidence type="ECO:0000259" key="8">
    <source>
        <dbReference type="Pfam" id="PF00694"/>
    </source>
</evidence>
<dbReference type="GO" id="GO:0051539">
    <property type="term" value="F:4 iron, 4 sulfur cluster binding"/>
    <property type="evidence" value="ECO:0007669"/>
    <property type="project" value="TreeGrafter"/>
</dbReference>
<dbReference type="PRINTS" id="PR00415">
    <property type="entry name" value="ACONITASE"/>
</dbReference>
<dbReference type="GO" id="GO:0005829">
    <property type="term" value="C:cytosol"/>
    <property type="evidence" value="ECO:0007669"/>
    <property type="project" value="TreeGrafter"/>
</dbReference>
<dbReference type="PROSITE" id="PS00450">
    <property type="entry name" value="ACONITASE_1"/>
    <property type="match status" value="1"/>
</dbReference>
<dbReference type="Gene3D" id="3.20.19.10">
    <property type="entry name" value="Aconitase, domain 4"/>
    <property type="match status" value="1"/>
</dbReference>
<evidence type="ECO:0000313" key="9">
    <source>
        <dbReference type="EMBL" id="MBI6874089.1"/>
    </source>
</evidence>
<keyword evidence="6" id="KW-0411">Iron-sulfur</keyword>
<dbReference type="RefSeq" id="WP_211143496.1">
    <property type="nucleotide sequence ID" value="NZ_JAEEGB010000018.1"/>
</dbReference>
<evidence type="ECO:0000259" key="7">
    <source>
        <dbReference type="Pfam" id="PF00330"/>
    </source>
</evidence>
<dbReference type="SUPFAM" id="SSF53732">
    <property type="entry name" value="Aconitase iron-sulfur domain"/>
    <property type="match status" value="1"/>
</dbReference>
<dbReference type="CDD" id="cd01585">
    <property type="entry name" value="AcnA_Bact"/>
    <property type="match status" value="1"/>
</dbReference>
<dbReference type="NCBIfam" id="TIGR01342">
    <property type="entry name" value="acon_putative"/>
    <property type="match status" value="1"/>
</dbReference>
<dbReference type="Gene3D" id="3.30.499.10">
    <property type="entry name" value="Aconitase, domain 3"/>
    <property type="match status" value="2"/>
</dbReference>
<evidence type="ECO:0000256" key="5">
    <source>
        <dbReference type="ARBA" id="ARBA00023004"/>
    </source>
</evidence>
<feature type="domain" description="Aconitase/3-isopropylmalate dehydratase large subunit alpha/beta/alpha" evidence="7">
    <location>
        <begin position="7"/>
        <end position="407"/>
    </location>
</feature>
<dbReference type="NCBIfam" id="NF005558">
    <property type="entry name" value="PRK07229.1"/>
    <property type="match status" value="1"/>
</dbReference>
<dbReference type="PANTHER" id="PTHR43160">
    <property type="entry name" value="ACONITATE HYDRATASE B"/>
    <property type="match status" value="1"/>
</dbReference>
<evidence type="ECO:0000256" key="6">
    <source>
        <dbReference type="ARBA" id="ARBA00023014"/>
    </source>
</evidence>
<dbReference type="AlphaFoldDB" id="A0A934HZJ7"/>
<protein>
    <submittedName>
        <fullName evidence="9">Aconitate hydratase</fullName>
        <ecNumber evidence="9">4.2.1.3</ecNumber>
    </submittedName>
</protein>
<dbReference type="EMBL" id="JAEEGB010000018">
    <property type="protein sequence ID" value="MBI6874089.1"/>
    <property type="molecule type" value="Genomic_DNA"/>
</dbReference>
<dbReference type="InterPro" id="IPR050926">
    <property type="entry name" value="Aconitase/IPM_isomerase"/>
</dbReference>
<reference evidence="9" key="1">
    <citation type="submission" date="2020-12" db="EMBL/GenBank/DDBJ databases">
        <title>Clostridium thailandense sp. nov., a novel acetogenic bacterium isolated from peat land soil in Thailand.</title>
        <authorList>
            <person name="Chaikitkaew S."/>
            <person name="Birkeland N.K."/>
        </authorList>
    </citation>
    <scope>NUCLEOTIDE SEQUENCE</scope>
    <source>
        <strain evidence="9">DSM 17425</strain>
    </source>
</reference>
<evidence type="ECO:0000256" key="2">
    <source>
        <dbReference type="ARBA" id="ARBA00007185"/>
    </source>
</evidence>
<evidence type="ECO:0000256" key="1">
    <source>
        <dbReference type="ARBA" id="ARBA00001966"/>
    </source>
</evidence>
<evidence type="ECO:0000256" key="3">
    <source>
        <dbReference type="ARBA" id="ARBA00011245"/>
    </source>
</evidence>
<dbReference type="InterPro" id="IPR018136">
    <property type="entry name" value="Aconitase_4Fe-4S_BS"/>
</dbReference>
<dbReference type="FunFam" id="3.30.499.10:FF:000019">
    <property type="entry name" value="Aconitate hydratase"/>
    <property type="match status" value="1"/>
</dbReference>
<dbReference type="NCBIfam" id="NF001614">
    <property type="entry name" value="PRK00402.1"/>
    <property type="match status" value="1"/>
</dbReference>
<comment type="subunit">
    <text evidence="3">Monomer.</text>
</comment>
<dbReference type="InterPro" id="IPR036008">
    <property type="entry name" value="Aconitase_4Fe-4S_dom"/>
</dbReference>